<reference evidence="1" key="1">
    <citation type="submission" date="2021-03" db="EMBL/GenBank/DDBJ databases">
        <title>Evolutionary innovations through gain and loss of genes in the ectomycorrhizal Boletales.</title>
        <authorList>
            <person name="Wu G."/>
            <person name="Miyauchi S."/>
            <person name="Morin E."/>
            <person name="Yang Z.-L."/>
            <person name="Xu J."/>
            <person name="Martin F.M."/>
        </authorList>
    </citation>
    <scope>NUCLEOTIDE SEQUENCE</scope>
    <source>
        <strain evidence="1">BR01</strain>
    </source>
</reference>
<comment type="caution">
    <text evidence="1">The sequence shown here is derived from an EMBL/GenBank/DDBJ whole genome shotgun (WGS) entry which is preliminary data.</text>
</comment>
<dbReference type="EMBL" id="JAGFBS010000030">
    <property type="protein sequence ID" value="KAG6372101.1"/>
    <property type="molecule type" value="Genomic_DNA"/>
</dbReference>
<gene>
    <name evidence="1" type="ORF">JVT61DRAFT_8815</name>
</gene>
<proteinExistence type="predicted"/>
<keyword evidence="2" id="KW-1185">Reference proteome</keyword>
<dbReference type="SUPFAM" id="SSF56112">
    <property type="entry name" value="Protein kinase-like (PK-like)"/>
    <property type="match status" value="1"/>
</dbReference>
<dbReference type="OrthoDB" id="4062651at2759"/>
<evidence type="ECO:0000313" key="2">
    <source>
        <dbReference type="Proteomes" id="UP000683000"/>
    </source>
</evidence>
<dbReference type="Proteomes" id="UP000683000">
    <property type="component" value="Unassembled WGS sequence"/>
</dbReference>
<organism evidence="1 2">
    <name type="scientific">Boletus reticuloceps</name>
    <dbReference type="NCBI Taxonomy" id="495285"/>
    <lineage>
        <taxon>Eukaryota</taxon>
        <taxon>Fungi</taxon>
        <taxon>Dikarya</taxon>
        <taxon>Basidiomycota</taxon>
        <taxon>Agaricomycotina</taxon>
        <taxon>Agaricomycetes</taxon>
        <taxon>Agaricomycetidae</taxon>
        <taxon>Boletales</taxon>
        <taxon>Boletineae</taxon>
        <taxon>Boletaceae</taxon>
        <taxon>Boletoideae</taxon>
        <taxon>Boletus</taxon>
    </lineage>
</organism>
<accession>A0A8I2YHI0</accession>
<dbReference type="InterPro" id="IPR011009">
    <property type="entry name" value="Kinase-like_dom_sf"/>
</dbReference>
<sequence length="154" mass="17747">MKQDHSRLLPHPTYMHSPIRDEDGSPINLLFETWYRAITDKDRPSPRHALFHATYNGRVVLVKFSERYNSVAHRALVERGLAPLLYFSTQLWGGVHMSIMQFLDQASDAQHKFLGQELPVDVIKQVEDALAVLHEKNLVHGDIRRPNILVMLCI</sequence>
<protein>
    <submittedName>
        <fullName evidence="1">Uncharacterized protein</fullName>
    </submittedName>
</protein>
<dbReference type="Gene3D" id="1.10.510.10">
    <property type="entry name" value="Transferase(Phosphotransferase) domain 1"/>
    <property type="match status" value="1"/>
</dbReference>
<evidence type="ECO:0000313" key="1">
    <source>
        <dbReference type="EMBL" id="KAG6372101.1"/>
    </source>
</evidence>
<name>A0A8I2YHI0_9AGAM</name>
<dbReference type="AlphaFoldDB" id="A0A8I2YHI0"/>